<gene>
    <name evidence="9" type="ORF">FHR90_000852</name>
    <name evidence="10" type="ORF">HUK83_12210</name>
</gene>
<evidence type="ECO:0000313" key="9">
    <source>
        <dbReference type="EMBL" id="MBB3173034.1"/>
    </source>
</evidence>
<dbReference type="AlphaFoldDB" id="A0A839UXE4"/>
<dbReference type="SMART" id="SM00702">
    <property type="entry name" value="P4Hc"/>
    <property type="match status" value="1"/>
</dbReference>
<evidence type="ECO:0000313" key="11">
    <source>
        <dbReference type="Proteomes" id="UP000557688"/>
    </source>
</evidence>
<dbReference type="Proteomes" id="UP000557688">
    <property type="component" value="Unassembled WGS sequence"/>
</dbReference>
<dbReference type="InterPro" id="IPR044862">
    <property type="entry name" value="Pro_4_hyd_alph_FE2OG_OXY"/>
</dbReference>
<keyword evidence="6 7" id="KW-0408">Iron</keyword>
<sequence length="224" mass="24968">MLVVLDDIIEADALGAMRARLRRDAHWLDGRMTAGHQSARVKRNRQLAEDDPVALELSAEIGAALHRSPRFVSAALPQRISPLLFNSYGPGQTFGAHVDNAIRMTGRGTLRTDLSATLMLDDDFEGGALVIEDVFGPREIRLRAGQMVLYPSSSLHRVEPVQRGERLVAVFWLQSLIRDDAQRRILFELDHSIQALGGELDPLHAQVVALTAIYHNLVRRWAEP</sequence>
<reference evidence="9 11" key="2">
    <citation type="submission" date="2020-08" db="EMBL/GenBank/DDBJ databases">
        <title>Genomic Encyclopedia of Type Strains, Phase III (KMG-III): the genomes of soil and plant-associated and newly described type strains.</title>
        <authorList>
            <person name="Whitman W."/>
        </authorList>
    </citation>
    <scope>NUCLEOTIDE SEQUENCE [LARGE SCALE GENOMIC DNA]</scope>
    <source>
        <strain evidence="9 11">CECT 8088</strain>
    </source>
</reference>
<dbReference type="GO" id="GO:0006974">
    <property type="term" value="P:DNA damage response"/>
    <property type="evidence" value="ECO:0007669"/>
    <property type="project" value="TreeGrafter"/>
</dbReference>
<keyword evidence="5 7" id="KW-0560">Oxidoreductase</keyword>
<accession>A0A839UXE4</accession>
<organism evidence="9 11">
    <name type="scientific">Endobacter medicaginis</name>
    <dbReference type="NCBI Taxonomy" id="1181271"/>
    <lineage>
        <taxon>Bacteria</taxon>
        <taxon>Pseudomonadati</taxon>
        <taxon>Pseudomonadota</taxon>
        <taxon>Alphaproteobacteria</taxon>
        <taxon>Acetobacterales</taxon>
        <taxon>Acetobacteraceae</taxon>
        <taxon>Endobacter</taxon>
    </lineage>
</organism>
<dbReference type="InterPro" id="IPR023550">
    <property type="entry name" value="PKHD_hydroxylase"/>
</dbReference>
<dbReference type="Gene3D" id="4.10.860.20">
    <property type="entry name" value="Rabenosyn, Rab binding domain"/>
    <property type="match status" value="1"/>
</dbReference>
<evidence type="ECO:0000256" key="7">
    <source>
        <dbReference type="HAMAP-Rule" id="MF_00657"/>
    </source>
</evidence>
<comment type="cofactor">
    <cofactor evidence="1 7">
        <name>L-ascorbate</name>
        <dbReference type="ChEBI" id="CHEBI:38290"/>
    </cofactor>
</comment>
<evidence type="ECO:0000256" key="4">
    <source>
        <dbReference type="ARBA" id="ARBA00022964"/>
    </source>
</evidence>
<evidence type="ECO:0000313" key="10">
    <source>
        <dbReference type="EMBL" id="NVN31095.1"/>
    </source>
</evidence>
<dbReference type="Pfam" id="PF18331">
    <property type="entry name" value="PKHD_C"/>
    <property type="match status" value="1"/>
</dbReference>
<keyword evidence="4 7" id="KW-0223">Dioxygenase</keyword>
<evidence type="ECO:0000259" key="8">
    <source>
        <dbReference type="PROSITE" id="PS51471"/>
    </source>
</evidence>
<dbReference type="EC" id="1.14.11.-" evidence="9"/>
<evidence type="ECO:0000256" key="2">
    <source>
        <dbReference type="ARBA" id="ARBA00022723"/>
    </source>
</evidence>
<dbReference type="PROSITE" id="PS51471">
    <property type="entry name" value="FE2OG_OXY"/>
    <property type="match status" value="1"/>
</dbReference>
<name>A0A839UXE4_9PROT</name>
<comment type="cofactor">
    <cofactor evidence="7">
        <name>Fe(2+)</name>
        <dbReference type="ChEBI" id="CHEBI:29033"/>
    </cofactor>
    <text evidence="7">Binds 1 Fe(2+) ion per subunit.</text>
</comment>
<evidence type="ECO:0000256" key="6">
    <source>
        <dbReference type="ARBA" id="ARBA00023004"/>
    </source>
</evidence>
<evidence type="ECO:0000256" key="5">
    <source>
        <dbReference type="ARBA" id="ARBA00023002"/>
    </source>
</evidence>
<feature type="binding site" evidence="7">
    <location>
        <position position="166"/>
    </location>
    <ligand>
        <name>2-oxoglutarate</name>
        <dbReference type="ChEBI" id="CHEBI:16810"/>
    </ligand>
</feature>
<dbReference type="NCBIfam" id="NF003975">
    <property type="entry name" value="PRK05467.1-4"/>
    <property type="match status" value="1"/>
</dbReference>
<comment type="caution">
    <text evidence="9">The sequence shown here is derived from an EMBL/GenBank/DDBJ whole genome shotgun (WGS) entry which is preliminary data.</text>
</comment>
<protein>
    <submittedName>
        <fullName evidence="10">Fe2+-dependent dioxygenase</fullName>
    </submittedName>
    <submittedName>
        <fullName evidence="9">PKHD-type hydroxylase</fullName>
        <ecNumber evidence="9">1.14.11.-</ecNumber>
    </submittedName>
</protein>
<dbReference type="PANTHER" id="PTHR41536:SF1">
    <property type="entry name" value="PKHD-TYPE HYDROXYLASE YBIX"/>
    <property type="match status" value="1"/>
</dbReference>
<evidence type="ECO:0000256" key="1">
    <source>
        <dbReference type="ARBA" id="ARBA00001961"/>
    </source>
</evidence>
<dbReference type="RefSeq" id="WP_176625154.1">
    <property type="nucleotide sequence ID" value="NZ_JABXXQ010000284.1"/>
</dbReference>
<feature type="domain" description="Fe2OG dioxygenase" evidence="8">
    <location>
        <begin position="79"/>
        <end position="175"/>
    </location>
</feature>
<dbReference type="Proteomes" id="UP000565205">
    <property type="component" value="Unassembled WGS sequence"/>
</dbReference>
<dbReference type="NCBIfam" id="NF003974">
    <property type="entry name" value="PRK05467.1-3"/>
    <property type="match status" value="1"/>
</dbReference>
<dbReference type="Pfam" id="PF13640">
    <property type="entry name" value="2OG-FeII_Oxy_3"/>
    <property type="match status" value="1"/>
</dbReference>
<keyword evidence="3 7" id="KW-0847">Vitamin C</keyword>
<evidence type="ECO:0000313" key="12">
    <source>
        <dbReference type="Proteomes" id="UP000565205"/>
    </source>
</evidence>
<dbReference type="InterPro" id="IPR006620">
    <property type="entry name" value="Pro_4_hyd_alph"/>
</dbReference>
<feature type="binding site" evidence="7">
    <location>
        <position position="99"/>
    </location>
    <ligand>
        <name>Fe cation</name>
        <dbReference type="ChEBI" id="CHEBI:24875"/>
    </ligand>
</feature>
<dbReference type="InterPro" id="IPR005123">
    <property type="entry name" value="Oxoglu/Fe-dep_dioxygenase_dom"/>
</dbReference>
<evidence type="ECO:0000256" key="3">
    <source>
        <dbReference type="ARBA" id="ARBA00022896"/>
    </source>
</evidence>
<dbReference type="GO" id="GO:0031418">
    <property type="term" value="F:L-ascorbic acid binding"/>
    <property type="evidence" value="ECO:0007669"/>
    <property type="project" value="UniProtKB-KW"/>
</dbReference>
<reference evidence="10 12" key="1">
    <citation type="submission" date="2020-06" db="EMBL/GenBank/DDBJ databases">
        <title>Description of novel acetic acid bacteria.</title>
        <authorList>
            <person name="Sombolestani A."/>
        </authorList>
    </citation>
    <scope>NUCLEOTIDE SEQUENCE [LARGE SCALE GENOMIC DNA]</scope>
    <source>
        <strain evidence="10 12">LMG 26838</strain>
    </source>
</reference>
<proteinExistence type="inferred from homology"/>
<dbReference type="PANTHER" id="PTHR41536">
    <property type="entry name" value="PKHD-TYPE HYDROXYLASE YBIX"/>
    <property type="match status" value="1"/>
</dbReference>
<dbReference type="EMBL" id="JACHXV010000003">
    <property type="protein sequence ID" value="MBB3173034.1"/>
    <property type="molecule type" value="Genomic_DNA"/>
</dbReference>
<dbReference type="HAMAP" id="MF_00657">
    <property type="entry name" value="Hydroxyl_YbiX"/>
    <property type="match status" value="1"/>
</dbReference>
<dbReference type="GO" id="GO:0006879">
    <property type="term" value="P:intracellular iron ion homeostasis"/>
    <property type="evidence" value="ECO:0007669"/>
    <property type="project" value="TreeGrafter"/>
</dbReference>
<dbReference type="InterPro" id="IPR041097">
    <property type="entry name" value="PKHD_C"/>
</dbReference>
<feature type="binding site" evidence="7">
    <location>
        <position position="97"/>
    </location>
    <ligand>
        <name>Fe cation</name>
        <dbReference type="ChEBI" id="CHEBI:24875"/>
    </ligand>
</feature>
<dbReference type="Gene3D" id="2.60.120.620">
    <property type="entry name" value="q2cbj1_9rhob like domain"/>
    <property type="match status" value="1"/>
</dbReference>
<dbReference type="EMBL" id="JABXXQ010000284">
    <property type="protein sequence ID" value="NVN31095.1"/>
    <property type="molecule type" value="Genomic_DNA"/>
</dbReference>
<feature type="binding site" evidence="7">
    <location>
        <position position="156"/>
    </location>
    <ligand>
        <name>Fe cation</name>
        <dbReference type="ChEBI" id="CHEBI:24875"/>
    </ligand>
</feature>
<keyword evidence="2 7" id="KW-0479">Metal-binding</keyword>
<dbReference type="GO" id="GO:0016706">
    <property type="term" value="F:2-oxoglutarate-dependent dioxygenase activity"/>
    <property type="evidence" value="ECO:0007669"/>
    <property type="project" value="UniProtKB-UniRule"/>
</dbReference>
<dbReference type="GO" id="GO:0005506">
    <property type="term" value="F:iron ion binding"/>
    <property type="evidence" value="ECO:0007669"/>
    <property type="project" value="UniProtKB-UniRule"/>
</dbReference>
<keyword evidence="11" id="KW-1185">Reference proteome</keyword>